<dbReference type="SUPFAM" id="SSF51366">
    <property type="entry name" value="Ribulose-phoshate binding barrel"/>
    <property type="match status" value="1"/>
</dbReference>
<dbReference type="InterPro" id="IPR023016">
    <property type="entry name" value="HisA/PriA"/>
</dbReference>
<dbReference type="InterPro" id="IPR044524">
    <property type="entry name" value="Isoase_HisA-like"/>
</dbReference>
<comment type="similarity">
    <text evidence="4 12 13">Belongs to the HisA/HisF family.</text>
</comment>
<evidence type="ECO:0000256" key="8">
    <source>
        <dbReference type="ARBA" id="ARBA00022605"/>
    </source>
</evidence>
<evidence type="ECO:0000313" key="15">
    <source>
        <dbReference type="Proteomes" id="UP001524383"/>
    </source>
</evidence>
<evidence type="ECO:0000256" key="9">
    <source>
        <dbReference type="ARBA" id="ARBA00023102"/>
    </source>
</evidence>
<dbReference type="GO" id="GO:0000105">
    <property type="term" value="P:L-histidine biosynthetic process"/>
    <property type="evidence" value="ECO:0007669"/>
    <property type="project" value="UniProtKB-UniRule"/>
</dbReference>
<dbReference type="InterPro" id="IPR013785">
    <property type="entry name" value="Aldolase_TIM"/>
</dbReference>
<feature type="active site" description="Proton donor" evidence="12">
    <location>
        <position position="129"/>
    </location>
</feature>
<evidence type="ECO:0000256" key="4">
    <source>
        <dbReference type="ARBA" id="ARBA00009667"/>
    </source>
</evidence>
<organism evidence="14 15">
    <name type="scientific">Methanocalculus taiwanensis</name>
    <dbReference type="NCBI Taxonomy" id="106207"/>
    <lineage>
        <taxon>Archaea</taxon>
        <taxon>Methanobacteriati</taxon>
        <taxon>Methanobacteriota</taxon>
        <taxon>Stenosarchaea group</taxon>
        <taxon>Methanomicrobia</taxon>
        <taxon>Methanomicrobiales</taxon>
        <taxon>Methanocalculaceae</taxon>
        <taxon>Methanocalculus</taxon>
    </lineage>
</organism>
<dbReference type="RefSeq" id="WP_255332872.1">
    <property type="nucleotide sequence ID" value="NZ_VOTZ01000016.1"/>
</dbReference>
<evidence type="ECO:0000256" key="13">
    <source>
        <dbReference type="RuleBase" id="RU003657"/>
    </source>
</evidence>
<evidence type="ECO:0000313" key="14">
    <source>
        <dbReference type="EMBL" id="MCQ1538915.1"/>
    </source>
</evidence>
<dbReference type="PANTHER" id="PTHR43090">
    <property type="entry name" value="1-(5-PHOSPHORIBOSYL)-5-[(5-PHOSPHORIBOSYLAMINO)METHYLIDENEAMINO] IMIDAZOLE-4-CARBOXAMIDE ISOMERASE"/>
    <property type="match status" value="1"/>
</dbReference>
<gene>
    <name evidence="12" type="primary">hisA</name>
    <name evidence="14" type="ORF">FTO68_07965</name>
</gene>
<dbReference type="Pfam" id="PF00977">
    <property type="entry name" value="His_biosynth"/>
    <property type="match status" value="1"/>
</dbReference>
<keyword evidence="9 12" id="KW-0368">Histidine biosynthesis</keyword>
<name>A0ABD4TM46_9EURY</name>
<proteinExistence type="inferred from homology"/>
<comment type="catalytic activity">
    <reaction evidence="1 12">
        <text>1-(5-phospho-beta-D-ribosyl)-5-[(5-phospho-beta-D-ribosylamino)methylideneamino]imidazole-4-carboxamide = 5-[(5-phospho-1-deoxy-D-ribulos-1-ylimino)methylamino]-1-(5-phospho-beta-D-ribosyl)imidazole-4-carboxamide</text>
        <dbReference type="Rhea" id="RHEA:15469"/>
        <dbReference type="ChEBI" id="CHEBI:58435"/>
        <dbReference type="ChEBI" id="CHEBI:58525"/>
        <dbReference type="EC" id="5.3.1.16"/>
    </reaction>
</comment>
<dbReference type="GO" id="GO:0005737">
    <property type="term" value="C:cytoplasm"/>
    <property type="evidence" value="ECO:0007669"/>
    <property type="project" value="UniProtKB-SubCell"/>
</dbReference>
<evidence type="ECO:0000256" key="6">
    <source>
        <dbReference type="ARBA" id="ARBA00018464"/>
    </source>
</evidence>
<dbReference type="GO" id="GO:0003949">
    <property type="term" value="F:1-(5-phosphoribosyl)-5-[(5-phosphoribosylamino)methylideneamino]imidazole-4-carboxamide isomerase activity"/>
    <property type="evidence" value="ECO:0007669"/>
    <property type="project" value="UniProtKB-UniRule"/>
</dbReference>
<evidence type="ECO:0000256" key="2">
    <source>
        <dbReference type="ARBA" id="ARBA00004496"/>
    </source>
</evidence>
<comment type="pathway">
    <text evidence="3 12">Amino-acid biosynthesis; L-histidine biosynthesis; L-histidine from 5-phospho-alpha-D-ribose 1-diphosphate: step 4/9.</text>
</comment>
<dbReference type="NCBIfam" id="NF010112">
    <property type="entry name" value="PRK13585.1"/>
    <property type="match status" value="1"/>
</dbReference>
<dbReference type="AlphaFoldDB" id="A0ABD4TM46"/>
<dbReference type="PANTHER" id="PTHR43090:SF7">
    <property type="entry name" value="1-(5-PHOSPHORIBOSYL)-5-[(5-PHOSPHORIBOSYLAMINO)METHYLIDENEAMINO] IMIDAZOLE-4-CARBOXAMIDE ISOMERASE"/>
    <property type="match status" value="1"/>
</dbReference>
<comment type="subcellular location">
    <subcellularLocation>
        <location evidence="2 12">Cytoplasm</location>
    </subcellularLocation>
</comment>
<accession>A0ABD4TM46</accession>
<keyword evidence="8 12" id="KW-0028">Amino-acid biosynthesis</keyword>
<comment type="caution">
    <text evidence="14">The sequence shown here is derived from an EMBL/GenBank/DDBJ whole genome shotgun (WGS) entry which is preliminary data.</text>
</comment>
<dbReference type="InterPro" id="IPR011060">
    <property type="entry name" value="RibuloseP-bd_barrel"/>
</dbReference>
<dbReference type="EMBL" id="VOTZ01000016">
    <property type="protein sequence ID" value="MCQ1538915.1"/>
    <property type="molecule type" value="Genomic_DNA"/>
</dbReference>
<keyword evidence="10 12" id="KW-0413">Isomerase</keyword>
<keyword evidence="15" id="KW-1185">Reference proteome</keyword>
<feature type="active site" description="Proton acceptor" evidence="12">
    <location>
        <position position="8"/>
    </location>
</feature>
<evidence type="ECO:0000256" key="1">
    <source>
        <dbReference type="ARBA" id="ARBA00000901"/>
    </source>
</evidence>
<dbReference type="Gene3D" id="3.20.20.70">
    <property type="entry name" value="Aldolase class I"/>
    <property type="match status" value="1"/>
</dbReference>
<dbReference type="Proteomes" id="UP001524383">
    <property type="component" value="Unassembled WGS sequence"/>
</dbReference>
<evidence type="ECO:0000256" key="11">
    <source>
        <dbReference type="ARBA" id="ARBA00030547"/>
    </source>
</evidence>
<dbReference type="CDD" id="cd04732">
    <property type="entry name" value="HisA"/>
    <property type="match status" value="1"/>
</dbReference>
<evidence type="ECO:0000256" key="12">
    <source>
        <dbReference type="HAMAP-Rule" id="MF_01014"/>
    </source>
</evidence>
<keyword evidence="7 12" id="KW-0963">Cytoplasm</keyword>
<evidence type="ECO:0000256" key="10">
    <source>
        <dbReference type="ARBA" id="ARBA00023235"/>
    </source>
</evidence>
<dbReference type="EC" id="5.3.1.16" evidence="5 12"/>
<sequence length="236" mass="24849">MEIFPAVDILGGRCVQLVQGRRETAHAYGPPLSSALRWIDEGATALHIVNLDGAFGSAGANVEIIRELIRETDVFLQLGGGIRTESDAAGWLALGIERVIIGTAAAEDPSIVRRLSEEHGSDRIMAGVDARGGEIAIHGWEKTAGDASAWAERFEEEGAGSLLFTNVDVEGLCKGIAVDPIQRVMNAVNCPVVVSGGVSSITDLRILRELGVAGAVLGSALYNGMLSFPVVMEAMK</sequence>
<dbReference type="FunFam" id="3.20.20.70:FF:000009">
    <property type="entry name" value="1-(5-phosphoribosyl)-5-[(5-phosphoribosylamino)methylideneamino] imidazole-4-carboxamide isomerase"/>
    <property type="match status" value="1"/>
</dbReference>
<evidence type="ECO:0000256" key="3">
    <source>
        <dbReference type="ARBA" id="ARBA00005133"/>
    </source>
</evidence>
<evidence type="ECO:0000256" key="5">
    <source>
        <dbReference type="ARBA" id="ARBA00012550"/>
    </source>
</evidence>
<evidence type="ECO:0000256" key="7">
    <source>
        <dbReference type="ARBA" id="ARBA00022490"/>
    </source>
</evidence>
<dbReference type="HAMAP" id="MF_01014">
    <property type="entry name" value="HisA"/>
    <property type="match status" value="1"/>
</dbReference>
<dbReference type="InterPro" id="IPR006062">
    <property type="entry name" value="His_biosynth"/>
</dbReference>
<protein>
    <recommendedName>
        <fullName evidence="6 12">1-(5-phosphoribosyl)-5-[(5-phosphoribosylamino)methylideneamino] imidazole-4-carboxamide isomerase</fullName>
        <ecNumber evidence="5 12">5.3.1.16</ecNumber>
    </recommendedName>
    <alternativeName>
        <fullName evidence="11 12">Phosphoribosylformimino-5-aminoimidazole carboxamide ribotide isomerase</fullName>
    </alternativeName>
</protein>
<reference evidence="14 15" key="1">
    <citation type="submission" date="2019-08" db="EMBL/GenBank/DDBJ databases">
        <authorList>
            <person name="Chen S.-C."/>
            <person name="Lai M.-C."/>
            <person name="You Y.-T."/>
        </authorList>
    </citation>
    <scope>NUCLEOTIDE SEQUENCE [LARGE SCALE GENOMIC DNA]</scope>
    <source>
        <strain evidence="14 15">P2F9704a</strain>
    </source>
</reference>